<evidence type="ECO:0000313" key="3">
    <source>
        <dbReference type="Proteomes" id="UP000255355"/>
    </source>
</evidence>
<dbReference type="EMBL" id="QQAZ01000010">
    <property type="protein sequence ID" value="RDI46655.1"/>
    <property type="molecule type" value="Genomic_DNA"/>
</dbReference>
<organism evidence="2 3">
    <name type="scientific">Nocardia mexicana</name>
    <dbReference type="NCBI Taxonomy" id="279262"/>
    <lineage>
        <taxon>Bacteria</taxon>
        <taxon>Bacillati</taxon>
        <taxon>Actinomycetota</taxon>
        <taxon>Actinomycetes</taxon>
        <taxon>Mycobacteriales</taxon>
        <taxon>Nocardiaceae</taxon>
        <taxon>Nocardia</taxon>
    </lineage>
</organism>
<comment type="caution">
    <text evidence="2">The sequence shown here is derived from an EMBL/GenBank/DDBJ whole genome shotgun (WGS) entry which is preliminary data.</text>
</comment>
<feature type="transmembrane region" description="Helical" evidence="1">
    <location>
        <begin position="71"/>
        <end position="102"/>
    </location>
</feature>
<protein>
    <recommendedName>
        <fullName evidence="4">DUF4190 domain-containing protein</fullName>
    </recommendedName>
</protein>
<keyword evidence="1" id="KW-1133">Transmembrane helix</keyword>
<dbReference type="OrthoDB" id="3733716at2"/>
<keyword evidence="3" id="KW-1185">Reference proteome</keyword>
<feature type="transmembrane region" description="Helical" evidence="1">
    <location>
        <begin position="29"/>
        <end position="50"/>
    </location>
</feature>
<gene>
    <name evidence="2" type="ORF">DFR68_11060</name>
</gene>
<keyword evidence="1" id="KW-0472">Membrane</keyword>
<keyword evidence="1" id="KW-0812">Transmembrane</keyword>
<accession>A0A370GSI3</accession>
<reference evidence="2 3" key="1">
    <citation type="submission" date="2018-07" db="EMBL/GenBank/DDBJ databases">
        <title>Genomic Encyclopedia of Type Strains, Phase IV (KMG-IV): sequencing the most valuable type-strain genomes for metagenomic binning, comparative biology and taxonomic classification.</title>
        <authorList>
            <person name="Goeker M."/>
        </authorList>
    </citation>
    <scope>NUCLEOTIDE SEQUENCE [LARGE SCALE GENOMIC DNA]</scope>
    <source>
        <strain evidence="2 3">DSM 44952</strain>
    </source>
</reference>
<evidence type="ECO:0000313" key="2">
    <source>
        <dbReference type="EMBL" id="RDI46655.1"/>
    </source>
</evidence>
<dbReference type="AlphaFoldDB" id="A0A370GSI3"/>
<sequence>MTRVNYPPPQYGYGYPQYQPPEHPQATTILILGIVSLLCGLVGPFAWVMGRRVLTEIDNSGGMYGGRSNAQVGYVLGIVTTVLTLLGLLLLVGYFVLIAVLIGTSTTTT</sequence>
<dbReference type="STRING" id="1210089.GCA_001613165_07511"/>
<evidence type="ECO:0000256" key="1">
    <source>
        <dbReference type="SAM" id="Phobius"/>
    </source>
</evidence>
<proteinExistence type="predicted"/>
<evidence type="ECO:0008006" key="4">
    <source>
        <dbReference type="Google" id="ProtNLM"/>
    </source>
</evidence>
<name>A0A370GSI3_9NOCA</name>
<dbReference type="Proteomes" id="UP000255355">
    <property type="component" value="Unassembled WGS sequence"/>
</dbReference>